<evidence type="ECO:0000313" key="1">
    <source>
        <dbReference type="EMBL" id="MCW3487329.1"/>
    </source>
</evidence>
<dbReference type="Proteomes" id="UP001207742">
    <property type="component" value="Unassembled WGS sequence"/>
</dbReference>
<accession>A0ABT3IUF4</accession>
<keyword evidence="2" id="KW-1185">Reference proteome</keyword>
<proteinExistence type="predicted"/>
<dbReference type="EMBL" id="JAPDNS010000002">
    <property type="protein sequence ID" value="MCW3487329.1"/>
    <property type="molecule type" value="Genomic_DNA"/>
</dbReference>
<comment type="caution">
    <text evidence="1">The sequence shown here is derived from an EMBL/GenBank/DDBJ whole genome shotgun (WGS) entry which is preliminary data.</text>
</comment>
<dbReference type="RefSeq" id="WP_264734140.1">
    <property type="nucleotide sequence ID" value="NZ_JAPDNR010000001.1"/>
</dbReference>
<evidence type="ECO:0000313" key="2">
    <source>
        <dbReference type="Proteomes" id="UP001207742"/>
    </source>
</evidence>
<name>A0ABT3IUF4_9BACT</name>
<organism evidence="1 2">
    <name type="scientific">Chitinophaga nivalis</name>
    <dbReference type="NCBI Taxonomy" id="2991709"/>
    <lineage>
        <taxon>Bacteria</taxon>
        <taxon>Pseudomonadati</taxon>
        <taxon>Bacteroidota</taxon>
        <taxon>Chitinophagia</taxon>
        <taxon>Chitinophagales</taxon>
        <taxon>Chitinophagaceae</taxon>
        <taxon>Chitinophaga</taxon>
    </lineage>
</organism>
<gene>
    <name evidence="1" type="ORF">OL497_25755</name>
</gene>
<reference evidence="1 2" key="1">
    <citation type="submission" date="2022-10" db="EMBL/GenBank/DDBJ databases">
        <title>Chitinophaga nivalis PC15 sp. nov., isolated from Pyeongchang county, South Korea.</title>
        <authorList>
            <person name="Trinh H.N."/>
        </authorList>
    </citation>
    <scope>NUCLEOTIDE SEQUENCE [LARGE SCALE GENOMIC DNA]</scope>
    <source>
        <strain evidence="1 2">PC14</strain>
    </source>
</reference>
<protein>
    <submittedName>
        <fullName evidence="1">Uncharacterized protein</fullName>
    </submittedName>
</protein>
<sequence length="96" mass="11166">MKPPKYIDRAKVIKWAWSGLQPFGIMRSEDGTEKEEIYGLAICQYEGSKTVYRFSCNESWETIQDGVYPDVEQAVRLLPDQYKCVAANWHLWESGE</sequence>